<evidence type="ECO:0000313" key="1">
    <source>
        <dbReference type="EMBL" id="WXB01791.1"/>
    </source>
</evidence>
<accession>A0ABZ2KSW6</accession>
<reference evidence="1" key="1">
    <citation type="submission" date="2021-12" db="EMBL/GenBank/DDBJ databases">
        <title>Discovery of the Pendulisporaceae a myxobacterial family with distinct sporulation behavior and unique specialized metabolism.</title>
        <authorList>
            <person name="Garcia R."/>
            <person name="Popoff A."/>
            <person name="Bader C.D."/>
            <person name="Loehr J."/>
            <person name="Walesch S."/>
            <person name="Walt C."/>
            <person name="Boldt J."/>
            <person name="Bunk B."/>
            <person name="Haeckl F.J.F.P.J."/>
            <person name="Gunesch A.P."/>
            <person name="Birkelbach J."/>
            <person name="Nuebel U."/>
            <person name="Pietschmann T."/>
            <person name="Bach T."/>
            <person name="Mueller R."/>
        </authorList>
    </citation>
    <scope>NUCLEOTIDE SEQUENCE</scope>
    <source>
        <strain evidence="1">MSr11367</strain>
    </source>
</reference>
<gene>
    <name evidence="1" type="ORF">LVJ94_33350</name>
</gene>
<organism evidence="1 2">
    <name type="scientific">Pendulispora rubella</name>
    <dbReference type="NCBI Taxonomy" id="2741070"/>
    <lineage>
        <taxon>Bacteria</taxon>
        <taxon>Pseudomonadati</taxon>
        <taxon>Myxococcota</taxon>
        <taxon>Myxococcia</taxon>
        <taxon>Myxococcales</taxon>
        <taxon>Sorangiineae</taxon>
        <taxon>Pendulisporaceae</taxon>
        <taxon>Pendulispora</taxon>
    </lineage>
</organism>
<dbReference type="Proteomes" id="UP001374803">
    <property type="component" value="Chromosome"/>
</dbReference>
<dbReference type="EMBL" id="CP089983">
    <property type="protein sequence ID" value="WXB01791.1"/>
    <property type="molecule type" value="Genomic_DNA"/>
</dbReference>
<protein>
    <submittedName>
        <fullName evidence="1">Uncharacterized protein</fullName>
    </submittedName>
</protein>
<name>A0ABZ2KSW6_9BACT</name>
<sequence>MATSAGQAHAYILDPAKVGVNIPLPAGAQHDYILAYDNEDPNIVYYAPKNGRVALSNGMPMLGFAIASDGSGILNAQLEHGVFGLEKQELFGAIQRAGKTPRPIPYKGSKVVPVTPGIDPTSGKPICTVTRDPDGSEVHDCENKFYTNVEYQRGAGPSLGEFVDVTLYLTTKGSVITKFMLKGGAALNVRLVTEYWKAGNAYKASMVVNYDKLFTDYRKYEARHRSNCYDEQVKEFFQQEALCPGKAPADCAVNVTYTDSIGRVVNSITIDPNNTEVVSQFAQSVDAFRQKFQEEMLMPIDKPDVPNIDTNPPRNGYKLDKQTVTKYQGKHATLNFSSTANVTTGQSVIPAAIGCIRVDDQGFVSRETGGDCGTFWNGSLGFDTLLDKRLQSQPPG</sequence>
<dbReference type="RefSeq" id="WP_394831410.1">
    <property type="nucleotide sequence ID" value="NZ_CP089929.1"/>
</dbReference>
<evidence type="ECO:0000313" key="2">
    <source>
        <dbReference type="Proteomes" id="UP001374803"/>
    </source>
</evidence>
<proteinExistence type="predicted"/>
<keyword evidence="2" id="KW-1185">Reference proteome</keyword>